<sequence length="122" mass="14101">MEDYTNLEALFELESFEAGGRKLWEGLNDERDPDDVEALVLESCRVKDRLDRLHKLQGFDSTEWGRVIATDIEGEYVLKMGGVLRELRQTEIVFKQLLAEIHRRRALYDDDDLAEEGGLSDL</sequence>
<evidence type="ECO:0000313" key="1">
    <source>
        <dbReference type="EMBL" id="AKN77532.1"/>
    </source>
</evidence>
<protein>
    <submittedName>
        <fullName evidence="1">Uncharacterized protein</fullName>
    </submittedName>
</protein>
<reference evidence="1 2" key="1">
    <citation type="journal article" date="2014" name="Int. J. Syst. Evol. Microbiol.">
        <title>Draft Genome Sequence of Corynebacterium ulcerans FRC58, Isolated from the Bronchitic Aspiration of a Patient in France.</title>
        <authorList>
            <person name="Silva Ado S."/>
            <person name="Barauna R.A."/>
            <person name="de Sa P.C."/>
            <person name="das Gracas D.A."/>
            <person name="Carneiro A.R."/>
            <person name="Thouvenin M."/>
            <person name="Azevedo V."/>
            <person name="Badell E."/>
            <person name="Guiso N."/>
            <person name="da Silva A.L."/>
            <person name="Ramos R.T."/>
        </authorList>
    </citation>
    <scope>NUCLEOTIDE SEQUENCE [LARGE SCALE GENOMIC DNA]</scope>
    <source>
        <strain evidence="1 2">FRC58</strain>
    </source>
</reference>
<dbReference type="EMBL" id="CP011913">
    <property type="protein sequence ID" value="AKN77532.1"/>
    <property type="molecule type" value="Genomic_DNA"/>
</dbReference>
<dbReference type="Proteomes" id="UP000036185">
    <property type="component" value="Chromosome"/>
</dbReference>
<proteinExistence type="predicted"/>
<organism evidence="1 2">
    <name type="scientific">Corynebacterium ulcerans FRC58</name>
    <dbReference type="NCBI Taxonomy" id="1408268"/>
    <lineage>
        <taxon>Bacteria</taxon>
        <taxon>Bacillati</taxon>
        <taxon>Actinomycetota</taxon>
        <taxon>Actinomycetes</taxon>
        <taxon>Mycobacteriales</taxon>
        <taxon>Corynebacteriaceae</taxon>
        <taxon>Corynebacterium</taxon>
    </lineage>
</organism>
<name>A0ABN4GYL8_CORUL</name>
<dbReference type="RefSeq" id="WP_029974415.1">
    <property type="nucleotide sequence ID" value="NZ_CP011913.1"/>
</dbReference>
<gene>
    <name evidence="1" type="ORF">CulFRC58_1678</name>
</gene>
<accession>A0ABN4GYL8</accession>
<keyword evidence="2" id="KW-1185">Reference proteome</keyword>
<evidence type="ECO:0000313" key="2">
    <source>
        <dbReference type="Proteomes" id="UP000036185"/>
    </source>
</evidence>